<dbReference type="GO" id="GO:0005524">
    <property type="term" value="F:ATP binding"/>
    <property type="evidence" value="ECO:0007669"/>
    <property type="project" value="UniProtKB-KW"/>
</dbReference>
<dbReference type="InterPro" id="IPR010918">
    <property type="entry name" value="PurM-like_C_dom"/>
</dbReference>
<accession>A0A9D6V462</accession>
<comment type="pathway">
    <text evidence="1 12">Purine metabolism; IMP biosynthesis via de novo pathway; 5-amino-1-(5-phospho-D-ribosyl)imidazole from N(2)-formyl-N(1)-(5-phospho-D-ribosyl)glycinamide: step 2/2.</text>
</comment>
<evidence type="ECO:0000259" key="13">
    <source>
        <dbReference type="Pfam" id="PF00586"/>
    </source>
</evidence>
<dbReference type="CDD" id="cd02196">
    <property type="entry name" value="PurM"/>
    <property type="match status" value="1"/>
</dbReference>
<comment type="subcellular location">
    <subcellularLocation>
        <location evidence="12">Cytoplasm</location>
    </subcellularLocation>
</comment>
<dbReference type="Gene3D" id="3.30.1330.10">
    <property type="entry name" value="PurM-like, N-terminal domain"/>
    <property type="match status" value="1"/>
</dbReference>
<proteinExistence type="inferred from homology"/>
<dbReference type="InterPro" id="IPR016188">
    <property type="entry name" value="PurM-like_N"/>
</dbReference>
<evidence type="ECO:0000256" key="1">
    <source>
        <dbReference type="ARBA" id="ARBA00004686"/>
    </source>
</evidence>
<comment type="catalytic activity">
    <reaction evidence="11 12">
        <text>2-formamido-N(1)-(5-O-phospho-beta-D-ribosyl)acetamidine + ATP = 5-amino-1-(5-phospho-beta-D-ribosyl)imidazole + ADP + phosphate + H(+)</text>
        <dbReference type="Rhea" id="RHEA:23032"/>
        <dbReference type="ChEBI" id="CHEBI:15378"/>
        <dbReference type="ChEBI" id="CHEBI:30616"/>
        <dbReference type="ChEBI" id="CHEBI:43474"/>
        <dbReference type="ChEBI" id="CHEBI:137981"/>
        <dbReference type="ChEBI" id="CHEBI:147287"/>
        <dbReference type="ChEBI" id="CHEBI:456216"/>
        <dbReference type="EC" id="6.3.3.1"/>
    </reaction>
</comment>
<evidence type="ECO:0000256" key="2">
    <source>
        <dbReference type="ARBA" id="ARBA00010280"/>
    </source>
</evidence>
<dbReference type="InterPro" id="IPR036921">
    <property type="entry name" value="PurM-like_N_sf"/>
</dbReference>
<evidence type="ECO:0000256" key="9">
    <source>
        <dbReference type="ARBA" id="ARBA00032931"/>
    </source>
</evidence>
<dbReference type="HAMAP" id="MF_00741">
    <property type="entry name" value="AIRS"/>
    <property type="match status" value="1"/>
</dbReference>
<dbReference type="Proteomes" id="UP000807825">
    <property type="component" value="Unassembled WGS sequence"/>
</dbReference>
<dbReference type="GO" id="GO:0006189">
    <property type="term" value="P:'de novo' IMP biosynthetic process"/>
    <property type="evidence" value="ECO:0007669"/>
    <property type="project" value="UniProtKB-UniRule"/>
</dbReference>
<sequence>MSEKITYKDAGVDVELADKIIGSLSDRIKSTFRPEVMGKMGGFAAMFRPQWTKYKDPVLVSATDGVGTKLKMAFLTGIHDTVGIDLVAMNVNDLLVTGAEPLFFLDYFATGALQEKTIRDVISGIARGCEQAGCSLIGGETAEMPDFYAQGEYDLAGFCVGIVDRPEAIDGSGIRPGDVVLGVASSGLHSNGFSLVRKVFLERLKYSMDTYISEFGKPLGEELLCPTSIYVKPVLKLCGQIEVKGMAHITGGGFIGNIPRVLPESCAVSIQRGSWEIPPVFRVIQREASLDDSDMYLTFNMGVGLVIIVASERADSAAARLTDSGLRTWIIGEVKPRDKGKDAIILD</sequence>
<keyword evidence="12" id="KW-0658">Purine biosynthesis</keyword>
<dbReference type="PANTHER" id="PTHR10520">
    <property type="entry name" value="TRIFUNCTIONAL PURINE BIOSYNTHETIC PROTEIN ADENOSINE-3-RELATED"/>
    <property type="match status" value="1"/>
</dbReference>
<evidence type="ECO:0000256" key="10">
    <source>
        <dbReference type="ARBA" id="ARBA00033093"/>
    </source>
</evidence>
<dbReference type="FunFam" id="3.90.650.10:FF:000001">
    <property type="entry name" value="Phosphoribosylformylglycinamidine cyclo-ligase"/>
    <property type="match status" value="1"/>
</dbReference>
<dbReference type="PANTHER" id="PTHR10520:SF12">
    <property type="entry name" value="TRIFUNCTIONAL PURINE BIOSYNTHETIC PROTEIN ADENOSINE-3"/>
    <property type="match status" value="1"/>
</dbReference>
<dbReference type="SUPFAM" id="SSF55326">
    <property type="entry name" value="PurM N-terminal domain-like"/>
    <property type="match status" value="1"/>
</dbReference>
<dbReference type="Gene3D" id="3.90.650.10">
    <property type="entry name" value="PurM-like C-terminal domain"/>
    <property type="match status" value="1"/>
</dbReference>
<comment type="caution">
    <text evidence="15">The sequence shown here is derived from an EMBL/GenBank/DDBJ whole genome shotgun (WGS) entry which is preliminary data.</text>
</comment>
<dbReference type="AlphaFoldDB" id="A0A9D6V462"/>
<reference evidence="15" key="1">
    <citation type="submission" date="2020-07" db="EMBL/GenBank/DDBJ databases">
        <title>Huge and variable diversity of episymbiotic CPR bacteria and DPANN archaea in groundwater ecosystems.</title>
        <authorList>
            <person name="He C.Y."/>
            <person name="Keren R."/>
            <person name="Whittaker M."/>
            <person name="Farag I.F."/>
            <person name="Doudna J."/>
            <person name="Cate J.H.D."/>
            <person name="Banfield J.F."/>
        </authorList>
    </citation>
    <scope>NUCLEOTIDE SEQUENCE</scope>
    <source>
        <strain evidence="15">NC_groundwater_1664_Pr3_B-0.1um_52_9</strain>
    </source>
</reference>
<feature type="domain" description="PurM-like N-terminal" evidence="13">
    <location>
        <begin position="57"/>
        <end position="163"/>
    </location>
</feature>
<evidence type="ECO:0000256" key="7">
    <source>
        <dbReference type="ARBA" id="ARBA00022840"/>
    </source>
</evidence>
<evidence type="ECO:0000256" key="11">
    <source>
        <dbReference type="ARBA" id="ARBA00049057"/>
    </source>
</evidence>
<dbReference type="NCBIfam" id="TIGR00878">
    <property type="entry name" value="purM"/>
    <property type="match status" value="1"/>
</dbReference>
<dbReference type="GO" id="GO:0004641">
    <property type="term" value="F:phosphoribosylformylglycinamidine cyclo-ligase activity"/>
    <property type="evidence" value="ECO:0007669"/>
    <property type="project" value="UniProtKB-UniRule"/>
</dbReference>
<evidence type="ECO:0000256" key="12">
    <source>
        <dbReference type="HAMAP-Rule" id="MF_00741"/>
    </source>
</evidence>
<organism evidence="15 16">
    <name type="scientific">Desulfomonile tiedjei</name>
    <dbReference type="NCBI Taxonomy" id="2358"/>
    <lineage>
        <taxon>Bacteria</taxon>
        <taxon>Pseudomonadati</taxon>
        <taxon>Thermodesulfobacteriota</taxon>
        <taxon>Desulfomonilia</taxon>
        <taxon>Desulfomonilales</taxon>
        <taxon>Desulfomonilaceae</taxon>
        <taxon>Desulfomonile</taxon>
    </lineage>
</organism>
<dbReference type="Pfam" id="PF00586">
    <property type="entry name" value="AIRS"/>
    <property type="match status" value="1"/>
</dbReference>
<protein>
    <recommendedName>
        <fullName evidence="4 12">Phosphoribosylformylglycinamidine cyclo-ligase</fullName>
        <ecNumber evidence="3 12">6.3.3.1</ecNumber>
    </recommendedName>
    <alternativeName>
        <fullName evidence="9 12">AIR synthase</fullName>
    </alternativeName>
    <alternativeName>
        <fullName evidence="10 12">AIRS</fullName>
    </alternativeName>
    <alternativeName>
        <fullName evidence="8 12">Phosphoribosyl-aminoimidazole synthetase</fullName>
    </alternativeName>
</protein>
<dbReference type="SUPFAM" id="SSF56042">
    <property type="entry name" value="PurM C-terminal domain-like"/>
    <property type="match status" value="1"/>
</dbReference>
<dbReference type="EC" id="6.3.3.1" evidence="3 12"/>
<evidence type="ECO:0000256" key="4">
    <source>
        <dbReference type="ARBA" id="ARBA00020367"/>
    </source>
</evidence>
<dbReference type="Pfam" id="PF02769">
    <property type="entry name" value="AIRS_C"/>
    <property type="match status" value="1"/>
</dbReference>
<gene>
    <name evidence="12" type="primary">purM</name>
    <name evidence="15" type="ORF">HY912_13455</name>
</gene>
<dbReference type="GO" id="GO:0046084">
    <property type="term" value="P:adenine biosynthetic process"/>
    <property type="evidence" value="ECO:0007669"/>
    <property type="project" value="TreeGrafter"/>
</dbReference>
<dbReference type="FunFam" id="3.30.1330.10:FF:000001">
    <property type="entry name" value="Phosphoribosylformylglycinamidine cyclo-ligase"/>
    <property type="match status" value="1"/>
</dbReference>
<keyword evidence="7 12" id="KW-0067">ATP-binding</keyword>
<keyword evidence="6 12" id="KW-0547">Nucleotide-binding</keyword>
<dbReference type="InterPro" id="IPR036676">
    <property type="entry name" value="PurM-like_C_sf"/>
</dbReference>
<dbReference type="EMBL" id="JACRDE010000350">
    <property type="protein sequence ID" value="MBI5250494.1"/>
    <property type="molecule type" value="Genomic_DNA"/>
</dbReference>
<evidence type="ECO:0000259" key="14">
    <source>
        <dbReference type="Pfam" id="PF02769"/>
    </source>
</evidence>
<dbReference type="GO" id="GO:0005829">
    <property type="term" value="C:cytosol"/>
    <property type="evidence" value="ECO:0007669"/>
    <property type="project" value="TreeGrafter"/>
</dbReference>
<feature type="domain" description="PurM-like C-terminal" evidence="14">
    <location>
        <begin position="175"/>
        <end position="340"/>
    </location>
</feature>
<name>A0A9D6V462_9BACT</name>
<evidence type="ECO:0000256" key="6">
    <source>
        <dbReference type="ARBA" id="ARBA00022741"/>
    </source>
</evidence>
<evidence type="ECO:0000256" key="5">
    <source>
        <dbReference type="ARBA" id="ARBA00022598"/>
    </source>
</evidence>
<evidence type="ECO:0000313" key="15">
    <source>
        <dbReference type="EMBL" id="MBI5250494.1"/>
    </source>
</evidence>
<dbReference type="InterPro" id="IPR004733">
    <property type="entry name" value="PurM_cligase"/>
</dbReference>
<evidence type="ECO:0000313" key="16">
    <source>
        <dbReference type="Proteomes" id="UP000807825"/>
    </source>
</evidence>
<comment type="similarity">
    <text evidence="2 12">Belongs to the AIR synthase family.</text>
</comment>
<dbReference type="GO" id="GO:0004637">
    <property type="term" value="F:phosphoribosylamine-glycine ligase activity"/>
    <property type="evidence" value="ECO:0007669"/>
    <property type="project" value="TreeGrafter"/>
</dbReference>
<keyword evidence="12" id="KW-0963">Cytoplasm</keyword>
<evidence type="ECO:0000256" key="3">
    <source>
        <dbReference type="ARBA" id="ARBA00013047"/>
    </source>
</evidence>
<evidence type="ECO:0000256" key="8">
    <source>
        <dbReference type="ARBA" id="ARBA00031908"/>
    </source>
</evidence>
<keyword evidence="5 12" id="KW-0436">Ligase</keyword>